<organism evidence="1">
    <name type="scientific">Hirsutella thompsonii</name>
    <name type="common">Entomogenous fungus</name>
    <dbReference type="NCBI Taxonomy" id="42368"/>
    <lineage>
        <taxon>Eukaryota</taxon>
        <taxon>Fungi</taxon>
        <taxon>Dikarya</taxon>
        <taxon>Ascomycota</taxon>
        <taxon>Pezizomycotina</taxon>
        <taxon>Sordariomycetes</taxon>
        <taxon>Hypocreomycetidae</taxon>
        <taxon>Hypocreales</taxon>
        <taxon>Ophiocordycipitaceae</taxon>
        <taxon>Hirsutella</taxon>
    </lineage>
</organism>
<proteinExistence type="predicted"/>
<accession>A0A3G2ZP44</accession>
<dbReference type="EMBL" id="MH367295">
    <property type="protein sequence ID" value="AYP41304.1"/>
    <property type="molecule type" value="Genomic_DNA"/>
</dbReference>
<gene>
    <name evidence="1" type="primary">orf132</name>
</gene>
<dbReference type="AlphaFoldDB" id="A0A3G2ZP44"/>
<reference evidence="1" key="1">
    <citation type="journal article" date="2018" name="Environ. Microbiol.">
        <title>Mitochondrial genome, comparative analysis and evolutionary insights into the entomopathogenic fungus Hirsutella thompsonii.</title>
        <authorList>
            <person name="Wang L."/>
            <person name="Zhang S."/>
            <person name="Li J.H."/>
            <person name="Zhang Y.J."/>
        </authorList>
    </citation>
    <scope>NUCLEOTIDE SEQUENCE</scope>
    <source>
        <strain evidence="1">ARSEF 137</strain>
    </source>
</reference>
<geneLocation type="mitochondrion" evidence="1"/>
<keyword evidence="1" id="KW-0496">Mitochondrion</keyword>
<protein>
    <submittedName>
        <fullName evidence="1">Uncharacterized protein</fullName>
    </submittedName>
</protein>
<name>A0A3G2ZP44_HIRTH</name>
<reference evidence="1" key="2">
    <citation type="submission" date="2018-05" db="EMBL/GenBank/DDBJ databases">
        <authorList>
            <person name="Zhang Y.-J."/>
        </authorList>
    </citation>
    <scope>NUCLEOTIDE SEQUENCE</scope>
    <source>
        <strain evidence="1">ARSEF 137</strain>
    </source>
</reference>
<sequence length="132" mass="14729">MLIFLYIYADSLLHILKFSIQTSYCYHLCDTLLSFSNPEPGCLARFHQSILVSLCTSLLGGFAASPIPEQGASPGRLHTSTRIRNPCRTLDNGKSLPESSCRLPRDCPRGSSRYPFVLCFCSVCSAKKFFRI</sequence>
<evidence type="ECO:0000313" key="1">
    <source>
        <dbReference type="EMBL" id="AYP41304.1"/>
    </source>
</evidence>